<sequence>MEEPGLQSRSRRTDHPLSAGSGVDWTRKVDKQSGHADWSRRVDRVDTQTGHADWSRRLVTQWRVEGEVEPPLEPRSSGSAQKRECARVHFR</sequence>
<name>A0AAV2JA76_KNICA</name>
<feature type="compositionally biased region" description="Basic and acidic residues" evidence="1">
    <location>
        <begin position="25"/>
        <end position="46"/>
    </location>
</feature>
<evidence type="ECO:0000256" key="1">
    <source>
        <dbReference type="SAM" id="MobiDB-lite"/>
    </source>
</evidence>
<dbReference type="AlphaFoldDB" id="A0AAV2JA76"/>
<accession>A0AAV2JA76</accession>
<feature type="region of interest" description="Disordered" evidence="1">
    <location>
        <begin position="1"/>
        <end position="52"/>
    </location>
</feature>
<dbReference type="EMBL" id="OZ035834">
    <property type="protein sequence ID" value="CAL1574484.1"/>
    <property type="molecule type" value="Genomic_DNA"/>
</dbReference>
<organism evidence="2 3">
    <name type="scientific">Knipowitschia caucasica</name>
    <name type="common">Caucasian dwarf goby</name>
    <name type="synonym">Pomatoschistus caucasicus</name>
    <dbReference type="NCBI Taxonomy" id="637954"/>
    <lineage>
        <taxon>Eukaryota</taxon>
        <taxon>Metazoa</taxon>
        <taxon>Chordata</taxon>
        <taxon>Craniata</taxon>
        <taxon>Vertebrata</taxon>
        <taxon>Euteleostomi</taxon>
        <taxon>Actinopterygii</taxon>
        <taxon>Neopterygii</taxon>
        <taxon>Teleostei</taxon>
        <taxon>Neoteleostei</taxon>
        <taxon>Acanthomorphata</taxon>
        <taxon>Gobiaria</taxon>
        <taxon>Gobiiformes</taxon>
        <taxon>Gobioidei</taxon>
        <taxon>Gobiidae</taxon>
        <taxon>Gobiinae</taxon>
        <taxon>Knipowitschia</taxon>
    </lineage>
</organism>
<protein>
    <submittedName>
        <fullName evidence="2">Uncharacterized protein</fullName>
    </submittedName>
</protein>
<reference evidence="2 3" key="1">
    <citation type="submission" date="2024-04" db="EMBL/GenBank/DDBJ databases">
        <authorList>
            <person name="Waldvogel A.-M."/>
            <person name="Schoenle A."/>
        </authorList>
    </citation>
    <scope>NUCLEOTIDE SEQUENCE [LARGE SCALE GENOMIC DNA]</scope>
</reference>
<feature type="region of interest" description="Disordered" evidence="1">
    <location>
        <begin position="68"/>
        <end position="91"/>
    </location>
</feature>
<evidence type="ECO:0000313" key="2">
    <source>
        <dbReference type="EMBL" id="CAL1574484.1"/>
    </source>
</evidence>
<gene>
    <name evidence="2" type="ORF">KC01_LOCUS6207</name>
</gene>
<dbReference type="Proteomes" id="UP001497482">
    <property type="component" value="Chromosome 12"/>
</dbReference>
<evidence type="ECO:0000313" key="3">
    <source>
        <dbReference type="Proteomes" id="UP001497482"/>
    </source>
</evidence>
<keyword evidence="3" id="KW-1185">Reference proteome</keyword>
<proteinExistence type="predicted"/>
<feature type="compositionally biased region" description="Basic and acidic residues" evidence="1">
    <location>
        <begin position="81"/>
        <end position="91"/>
    </location>
</feature>